<reference evidence="1" key="1">
    <citation type="journal article" date="2021" name="PeerJ">
        <title>Extensive microbial diversity within the chicken gut microbiome revealed by metagenomics and culture.</title>
        <authorList>
            <person name="Gilroy R."/>
            <person name="Ravi A."/>
            <person name="Getino M."/>
            <person name="Pursley I."/>
            <person name="Horton D.L."/>
            <person name="Alikhan N.F."/>
            <person name="Baker D."/>
            <person name="Gharbi K."/>
            <person name="Hall N."/>
            <person name="Watson M."/>
            <person name="Adriaenssens E.M."/>
            <person name="Foster-Nyarko E."/>
            <person name="Jarju S."/>
            <person name="Secka A."/>
            <person name="Antonio M."/>
            <person name="Oren A."/>
            <person name="Chaudhuri R.R."/>
            <person name="La Ragione R."/>
            <person name="Hildebrand F."/>
            <person name="Pallen M.J."/>
        </authorList>
    </citation>
    <scope>NUCLEOTIDE SEQUENCE</scope>
    <source>
        <strain evidence="1">ChiGjej1B1-14440</strain>
    </source>
</reference>
<dbReference type="EMBL" id="DXET01000101">
    <property type="protein sequence ID" value="HIX81208.1"/>
    <property type="molecule type" value="Genomic_DNA"/>
</dbReference>
<dbReference type="Proteomes" id="UP000886724">
    <property type="component" value="Unassembled WGS sequence"/>
</dbReference>
<protein>
    <submittedName>
        <fullName evidence="1">ParB N-terminal domain-containing protein</fullName>
    </submittedName>
</protein>
<comment type="caution">
    <text evidence="1">The sequence shown here is derived from an EMBL/GenBank/DDBJ whole genome shotgun (WGS) entry which is preliminary data.</text>
</comment>
<evidence type="ECO:0000313" key="1">
    <source>
        <dbReference type="EMBL" id="HIX81208.1"/>
    </source>
</evidence>
<proteinExistence type="predicted"/>
<dbReference type="InterPro" id="IPR036086">
    <property type="entry name" value="ParB/Sulfiredoxin_sf"/>
</dbReference>
<organism evidence="1 2">
    <name type="scientific">Candidatus Erysipelatoclostridium merdavium</name>
    <dbReference type="NCBI Taxonomy" id="2838566"/>
    <lineage>
        <taxon>Bacteria</taxon>
        <taxon>Bacillati</taxon>
        <taxon>Bacillota</taxon>
        <taxon>Erysipelotrichia</taxon>
        <taxon>Erysipelotrichales</taxon>
        <taxon>Erysipelotrichales incertae sedis</taxon>
    </lineage>
</organism>
<dbReference type="SUPFAM" id="SSF110849">
    <property type="entry name" value="ParB/Sulfiredoxin"/>
    <property type="match status" value="1"/>
</dbReference>
<reference evidence="1" key="2">
    <citation type="submission" date="2021-04" db="EMBL/GenBank/DDBJ databases">
        <authorList>
            <person name="Gilroy R."/>
        </authorList>
    </citation>
    <scope>NUCLEOTIDE SEQUENCE</scope>
    <source>
        <strain evidence="1">ChiGjej1B1-14440</strain>
    </source>
</reference>
<evidence type="ECO:0000313" key="2">
    <source>
        <dbReference type="Proteomes" id="UP000886724"/>
    </source>
</evidence>
<name>A0A9D2BM80_9FIRM</name>
<sequence length="93" mass="10995">MRIHQLDINDIQYQKKEYSDSLLSSVKRIGLSIPVKVRYENGQYYCQDGHKRLSAIASIEDPVLYDKRRKINVIIINNGDLRSNDCWRSRNMH</sequence>
<gene>
    <name evidence="1" type="ORF">H9980_04450</name>
</gene>
<dbReference type="Gene3D" id="3.90.1530.10">
    <property type="entry name" value="Conserved hypothetical protein from pyrococcus furiosus pfu- 392566-001, ParB domain"/>
    <property type="match status" value="1"/>
</dbReference>
<accession>A0A9D2BM80</accession>
<dbReference type="AlphaFoldDB" id="A0A9D2BM80"/>